<comment type="caution">
    <text evidence="1">The sequence shown here is derived from an EMBL/GenBank/DDBJ whole genome shotgun (WGS) entry which is preliminary data.</text>
</comment>
<dbReference type="EMBL" id="JACJPW010000025">
    <property type="protein sequence ID" value="MBD2181770.1"/>
    <property type="molecule type" value="Genomic_DNA"/>
</dbReference>
<organism evidence="1 2">
    <name type="scientific">Aerosakkonema funiforme FACHB-1375</name>
    <dbReference type="NCBI Taxonomy" id="2949571"/>
    <lineage>
        <taxon>Bacteria</taxon>
        <taxon>Bacillati</taxon>
        <taxon>Cyanobacteriota</taxon>
        <taxon>Cyanophyceae</taxon>
        <taxon>Oscillatoriophycideae</taxon>
        <taxon>Aerosakkonematales</taxon>
        <taxon>Aerosakkonemataceae</taxon>
        <taxon>Aerosakkonema</taxon>
    </lineage>
</organism>
<reference evidence="1" key="2">
    <citation type="submission" date="2020-08" db="EMBL/GenBank/DDBJ databases">
        <authorList>
            <person name="Chen M."/>
            <person name="Teng W."/>
            <person name="Zhao L."/>
            <person name="Hu C."/>
            <person name="Zhou Y."/>
            <person name="Han B."/>
            <person name="Song L."/>
            <person name="Shu W."/>
        </authorList>
    </citation>
    <scope>NUCLEOTIDE SEQUENCE</scope>
    <source>
        <strain evidence="1">FACHB-1375</strain>
    </source>
</reference>
<keyword evidence="2" id="KW-1185">Reference proteome</keyword>
<gene>
    <name evidence="1" type="ORF">H6G03_11740</name>
</gene>
<proteinExistence type="predicted"/>
<sequence length="202" mass="22221">MAYSDFTLEKVQKAFGLTISDRVNLFANIPELESSNWLKETLDYNVPIALGSNTEKARSELIIAPILVELRKQLNSEIGLFSGIDFTVDPNRGLNGSCDFIISNSPQLLILRAPAIMLVEAKKENINAGLGQCVAEMVAAQIFNEREGEEVADIYGVVTTGEIWKFLKLTGELVQIDLVEYFLNNINKILGILASAVPKNSS</sequence>
<protein>
    <submittedName>
        <fullName evidence="1">Uncharacterized protein</fullName>
    </submittedName>
</protein>
<evidence type="ECO:0000313" key="1">
    <source>
        <dbReference type="EMBL" id="MBD2181770.1"/>
    </source>
</evidence>
<dbReference type="RefSeq" id="WP_190464580.1">
    <property type="nucleotide sequence ID" value="NZ_JACJPW010000025.1"/>
</dbReference>
<accession>A0A926VDX3</accession>
<name>A0A926VDX3_9CYAN</name>
<evidence type="ECO:0000313" key="2">
    <source>
        <dbReference type="Proteomes" id="UP000641646"/>
    </source>
</evidence>
<reference evidence="1" key="1">
    <citation type="journal article" date="2015" name="ISME J.">
        <title>Draft Genome Sequence of Streptomyces incarnatus NRRL8089, which Produces the Nucleoside Antibiotic Sinefungin.</title>
        <authorList>
            <person name="Oshima K."/>
            <person name="Hattori M."/>
            <person name="Shimizu H."/>
            <person name="Fukuda K."/>
            <person name="Nemoto M."/>
            <person name="Inagaki K."/>
            <person name="Tamura T."/>
        </authorList>
    </citation>
    <scope>NUCLEOTIDE SEQUENCE</scope>
    <source>
        <strain evidence="1">FACHB-1375</strain>
    </source>
</reference>
<dbReference type="Proteomes" id="UP000641646">
    <property type="component" value="Unassembled WGS sequence"/>
</dbReference>
<dbReference type="AlphaFoldDB" id="A0A926VDX3"/>